<feature type="transmembrane region" description="Helical" evidence="5">
    <location>
        <begin position="203"/>
        <end position="227"/>
    </location>
</feature>
<feature type="transmembrane region" description="Helical" evidence="5">
    <location>
        <begin position="13"/>
        <end position="36"/>
    </location>
</feature>
<reference evidence="6 7" key="1">
    <citation type="journal article" date="2016" name="Sci. Rep.">
        <title>Metabolic traits of an uncultured archaeal lineage -MSBL1- from brine pools of the Red Sea.</title>
        <authorList>
            <person name="Mwirichia R."/>
            <person name="Alam I."/>
            <person name="Rashid M."/>
            <person name="Vinu M."/>
            <person name="Ba-Alawi W."/>
            <person name="Anthony Kamau A."/>
            <person name="Kamanda Ngugi D."/>
            <person name="Goker M."/>
            <person name="Klenk H.P."/>
            <person name="Bajic V."/>
            <person name="Stingl U."/>
        </authorList>
    </citation>
    <scope>NUCLEOTIDE SEQUENCE [LARGE SCALE GENOMIC DNA]</scope>
    <source>
        <strain evidence="6">SCGC-AAA259J03</strain>
    </source>
</reference>
<evidence type="ECO:0000313" key="7">
    <source>
        <dbReference type="Proteomes" id="UP000070257"/>
    </source>
</evidence>
<keyword evidence="7" id="KW-1185">Reference proteome</keyword>
<feature type="transmembrane region" description="Helical" evidence="5">
    <location>
        <begin position="247"/>
        <end position="270"/>
    </location>
</feature>
<evidence type="ECO:0000256" key="3">
    <source>
        <dbReference type="ARBA" id="ARBA00022989"/>
    </source>
</evidence>
<feature type="transmembrane region" description="Helical" evidence="5">
    <location>
        <begin position="56"/>
        <end position="75"/>
    </location>
</feature>
<gene>
    <name evidence="6" type="ORF">AKJ39_02910</name>
</gene>
<feature type="transmembrane region" description="Helical" evidence="5">
    <location>
        <begin position="87"/>
        <end position="110"/>
    </location>
</feature>
<dbReference type="Pfam" id="PF03699">
    <property type="entry name" value="UPF0182"/>
    <property type="match status" value="1"/>
</dbReference>
<dbReference type="InterPro" id="IPR005372">
    <property type="entry name" value="UPF0182"/>
</dbReference>
<sequence length="460" mass="51852">MSFSDKGQGILKWVLYVVIILAAILGAISITSGFIMDYYWFNAVGYLQVFMKNIRYQLVILFAAWFITVACLFLTWRTLRKALPDQIANTGGSFFKIFSVFIGFGVGWWFKGHYFTVLKFLNQAPWGVKDPVFSNDISFYVFTLPMVRAALGFVAVISGIILVLSFFTYGLGKSSEAELGGEINQSSETNSWEPIRFLKSWPILGSIIALTIVGAAFTWLGRFSYLWQFDAGSSIPSGASYMAVHYLIPYTWVRVLGVILFGILILRVLLNAEEYREYLEFGDWSSLKTEVIMFIAIIIIFVIIPGGVFGAINTLNVQPNEPGIQEEYLERTINSTRQAYNLDGITKLPYGAEGENALTSDEALASTTVKNARIVDYRPLTQTYREKQRLRLYYEFHDVDVDRYQNGNEKNLAIISGREIDIESVPTRGGEWQNRHLIYTHGFGAVLSPANRVEPDGAPV</sequence>
<evidence type="ECO:0000256" key="1">
    <source>
        <dbReference type="ARBA" id="ARBA00022475"/>
    </source>
</evidence>
<keyword evidence="2 5" id="KW-0812">Transmembrane</keyword>
<protein>
    <submittedName>
        <fullName evidence="6">Uncharacterized protein</fullName>
    </submittedName>
</protein>
<dbReference type="EMBL" id="LHXT01000040">
    <property type="protein sequence ID" value="KXA97867.1"/>
    <property type="molecule type" value="Genomic_DNA"/>
</dbReference>
<organism evidence="6 7">
    <name type="scientific">candidate division MSBL1 archaeon SCGC-AAA259J03</name>
    <dbReference type="NCBI Taxonomy" id="1698269"/>
    <lineage>
        <taxon>Archaea</taxon>
        <taxon>Methanobacteriati</taxon>
        <taxon>Methanobacteriota</taxon>
        <taxon>candidate division MSBL1</taxon>
    </lineage>
</organism>
<keyword evidence="3 5" id="KW-1133">Transmembrane helix</keyword>
<evidence type="ECO:0000256" key="5">
    <source>
        <dbReference type="SAM" id="Phobius"/>
    </source>
</evidence>
<name>A0A656YWM1_9EURY</name>
<dbReference type="AlphaFoldDB" id="A0A656YWM1"/>
<dbReference type="Proteomes" id="UP000070257">
    <property type="component" value="Unassembled WGS sequence"/>
</dbReference>
<proteinExistence type="predicted"/>
<keyword evidence="1" id="KW-1003">Cell membrane</keyword>
<dbReference type="PANTHER" id="PTHR39344:SF1">
    <property type="entry name" value="UPF0182 PROTEIN SLL1060"/>
    <property type="match status" value="1"/>
</dbReference>
<dbReference type="GO" id="GO:0005576">
    <property type="term" value="C:extracellular region"/>
    <property type="evidence" value="ECO:0007669"/>
    <property type="project" value="TreeGrafter"/>
</dbReference>
<evidence type="ECO:0000256" key="2">
    <source>
        <dbReference type="ARBA" id="ARBA00022692"/>
    </source>
</evidence>
<evidence type="ECO:0000313" key="6">
    <source>
        <dbReference type="EMBL" id="KXA97867.1"/>
    </source>
</evidence>
<feature type="transmembrane region" description="Helical" evidence="5">
    <location>
        <begin position="149"/>
        <end position="171"/>
    </location>
</feature>
<comment type="caution">
    <text evidence="6">The sequence shown here is derived from an EMBL/GenBank/DDBJ whole genome shotgun (WGS) entry which is preliminary data.</text>
</comment>
<accession>A0A656YWM1</accession>
<dbReference type="GO" id="GO:0016020">
    <property type="term" value="C:membrane"/>
    <property type="evidence" value="ECO:0007669"/>
    <property type="project" value="InterPro"/>
</dbReference>
<dbReference type="PANTHER" id="PTHR39344">
    <property type="entry name" value="UPF0182 PROTEIN SLL1060"/>
    <property type="match status" value="1"/>
</dbReference>
<feature type="non-terminal residue" evidence="6">
    <location>
        <position position="460"/>
    </location>
</feature>
<keyword evidence="4 5" id="KW-0472">Membrane</keyword>
<evidence type="ECO:0000256" key="4">
    <source>
        <dbReference type="ARBA" id="ARBA00023136"/>
    </source>
</evidence>
<feature type="transmembrane region" description="Helical" evidence="5">
    <location>
        <begin position="291"/>
        <end position="312"/>
    </location>
</feature>